<evidence type="ECO:0000256" key="5">
    <source>
        <dbReference type="ARBA" id="ARBA00022989"/>
    </source>
</evidence>
<feature type="transmembrane region" description="Helical" evidence="8">
    <location>
        <begin position="239"/>
        <end position="261"/>
    </location>
</feature>
<dbReference type="PANTHER" id="PTHR30569:SF0">
    <property type="entry name" value="CYTOSINE PERMEASE"/>
    <property type="match status" value="1"/>
</dbReference>
<dbReference type="Pfam" id="PF02133">
    <property type="entry name" value="Transp_cyt_pur"/>
    <property type="match status" value="1"/>
</dbReference>
<comment type="similarity">
    <text evidence="2 7">Belongs to the purine-cytosine permease (2.A.39) family.</text>
</comment>
<evidence type="ECO:0000256" key="3">
    <source>
        <dbReference type="ARBA" id="ARBA00022448"/>
    </source>
</evidence>
<evidence type="ECO:0000256" key="8">
    <source>
        <dbReference type="SAM" id="Phobius"/>
    </source>
</evidence>
<dbReference type="PIRSF" id="PIRSF002744">
    <property type="entry name" value="Pur-cyt_permease"/>
    <property type="match status" value="1"/>
</dbReference>
<comment type="subcellular location">
    <subcellularLocation>
        <location evidence="1">Membrane</location>
        <topology evidence="1">Multi-pass membrane protein</topology>
    </subcellularLocation>
</comment>
<feature type="transmembrane region" description="Helical" evidence="8">
    <location>
        <begin position="138"/>
        <end position="153"/>
    </location>
</feature>
<dbReference type="RefSeq" id="WP_061087087.1">
    <property type="nucleotide sequence ID" value="NZ_KQ955899.1"/>
</dbReference>
<keyword evidence="5 8" id="KW-1133">Transmembrane helix</keyword>
<feature type="transmembrane region" description="Helical" evidence="8">
    <location>
        <begin position="200"/>
        <end position="219"/>
    </location>
</feature>
<feature type="transmembrane region" description="Helical" evidence="8">
    <location>
        <begin position="160"/>
        <end position="180"/>
    </location>
</feature>
<evidence type="ECO:0000256" key="1">
    <source>
        <dbReference type="ARBA" id="ARBA00004141"/>
    </source>
</evidence>
<dbReference type="InterPro" id="IPR030191">
    <property type="entry name" value="CodB"/>
</dbReference>
<evidence type="ECO:0000256" key="7">
    <source>
        <dbReference type="PIRNR" id="PIRNR002744"/>
    </source>
</evidence>
<dbReference type="CDD" id="cd11484">
    <property type="entry name" value="SLC-NCS1sbd_CobB-like"/>
    <property type="match status" value="1"/>
</dbReference>
<dbReference type="PANTHER" id="PTHR30569">
    <property type="entry name" value="CYTOSINE TRANSPORTER CODB"/>
    <property type="match status" value="1"/>
</dbReference>
<dbReference type="AlphaFoldDB" id="A0A133KGU2"/>
<feature type="transmembrane region" description="Helical" evidence="8">
    <location>
        <begin position="377"/>
        <end position="394"/>
    </location>
</feature>
<feature type="transmembrane region" description="Helical" evidence="8">
    <location>
        <begin position="49"/>
        <end position="73"/>
    </location>
</feature>
<feature type="transmembrane region" description="Helical" evidence="8">
    <location>
        <begin position="267"/>
        <end position="291"/>
    </location>
</feature>
<dbReference type="EMBL" id="LRPN01000139">
    <property type="protein sequence ID" value="KWZ78664.1"/>
    <property type="molecule type" value="Genomic_DNA"/>
</dbReference>
<dbReference type="Proteomes" id="UP000070376">
    <property type="component" value="Unassembled WGS sequence"/>
</dbReference>
<feature type="transmembrane region" description="Helical" evidence="8">
    <location>
        <begin position="335"/>
        <end position="356"/>
    </location>
</feature>
<evidence type="ECO:0000256" key="6">
    <source>
        <dbReference type="ARBA" id="ARBA00023136"/>
    </source>
</evidence>
<dbReference type="PATRIC" id="fig|1398.22.peg.2952"/>
<sequence length="445" mass="48665">MESNEKLKVQYSLEVVPKKEQQIASLQIALLWIGAGLGLAAIFSGNTLAGLGLTNGLLTIIVGMLVGSVPMYFMSRIGTREGVSGMIATRASFGIRGSFFPSLCNALQLIGWTAVMILIAAEACVSLKFAGILGNRDFWIILIGLITTVNALLKHNHLKWFQIFTVGATLILSIIMTYAVLSTVNVADLMDKKPKGHLTFSLGLDYVIGMCLSWVPLVADYSRYARNINGAAHATYWGYALSSIWMYFVGLLCTIATGLWNASPIPIMGALGLGIPGLLIIFFSTVTTAFLDVFSAGVSASNLFPKFSERRLIFIAGVSGTLISLVFPIDKYQSFLLILGAVFIPIESIVLVDYFLIRKHLKPADLTKPEGSYWYRGGVNLVAFVAFVVGFALYEVSYFQAWPIGSSFISLIITAVLYYFLMRLFHRDQFSKVKSSGIYKNHAVG</sequence>
<dbReference type="InterPro" id="IPR001248">
    <property type="entry name" value="Pur-cyt_permease"/>
</dbReference>
<feature type="transmembrane region" description="Helical" evidence="8">
    <location>
        <begin position="109"/>
        <end position="132"/>
    </location>
</feature>
<feature type="transmembrane region" description="Helical" evidence="8">
    <location>
        <begin position="23"/>
        <end position="43"/>
    </location>
</feature>
<gene>
    <name evidence="9" type="ORF">HMPREF3213_02948</name>
</gene>
<accession>A0A133KGU2</accession>
<feature type="transmembrane region" description="Helical" evidence="8">
    <location>
        <begin position="400"/>
        <end position="421"/>
    </location>
</feature>
<dbReference type="Gene3D" id="1.10.4160.10">
    <property type="entry name" value="Hydantoin permease"/>
    <property type="match status" value="1"/>
</dbReference>
<keyword evidence="3 7" id="KW-0813">Transport</keyword>
<evidence type="ECO:0000313" key="9">
    <source>
        <dbReference type="EMBL" id="KWZ78664.1"/>
    </source>
</evidence>
<dbReference type="GO" id="GO:0015209">
    <property type="term" value="F:cytosine transmembrane transporter activity"/>
    <property type="evidence" value="ECO:0007669"/>
    <property type="project" value="InterPro"/>
</dbReference>
<evidence type="ECO:0000256" key="4">
    <source>
        <dbReference type="ARBA" id="ARBA00022692"/>
    </source>
</evidence>
<evidence type="ECO:0000313" key="10">
    <source>
        <dbReference type="Proteomes" id="UP000070376"/>
    </source>
</evidence>
<proteinExistence type="inferred from homology"/>
<comment type="caution">
    <text evidence="9">The sequence shown here is derived from an EMBL/GenBank/DDBJ whole genome shotgun (WGS) entry which is preliminary data.</text>
</comment>
<dbReference type="GO" id="GO:0005886">
    <property type="term" value="C:plasma membrane"/>
    <property type="evidence" value="ECO:0007669"/>
    <property type="project" value="TreeGrafter"/>
</dbReference>
<dbReference type="InterPro" id="IPR012732">
    <property type="entry name" value="Thia_CytX"/>
</dbReference>
<keyword evidence="6 7" id="KW-0472">Membrane</keyword>
<organism evidence="9 10">
    <name type="scientific">Heyndrickxia coagulans</name>
    <name type="common">Weizmannia coagulans</name>
    <dbReference type="NCBI Taxonomy" id="1398"/>
    <lineage>
        <taxon>Bacteria</taxon>
        <taxon>Bacillati</taxon>
        <taxon>Bacillota</taxon>
        <taxon>Bacilli</taxon>
        <taxon>Bacillales</taxon>
        <taxon>Bacillaceae</taxon>
        <taxon>Heyndrickxia</taxon>
    </lineage>
</organism>
<dbReference type="NCBIfam" id="TIGR02358">
    <property type="entry name" value="thia_cytX"/>
    <property type="match status" value="1"/>
</dbReference>
<evidence type="ECO:0000256" key="2">
    <source>
        <dbReference type="ARBA" id="ARBA00008974"/>
    </source>
</evidence>
<keyword evidence="4 8" id="KW-0812">Transmembrane</keyword>
<reference evidence="10" key="1">
    <citation type="submission" date="2016-01" db="EMBL/GenBank/DDBJ databases">
        <authorList>
            <person name="Mitreva M."/>
            <person name="Pepin K.H."/>
            <person name="Mihindukulasuriya K.A."/>
            <person name="Fulton R."/>
            <person name="Fronick C."/>
            <person name="O'Laughlin M."/>
            <person name="Miner T."/>
            <person name="Herter B."/>
            <person name="Rosa B.A."/>
            <person name="Cordes M."/>
            <person name="Tomlinson C."/>
            <person name="Wollam A."/>
            <person name="Palsikar V.B."/>
            <person name="Mardis E.R."/>
            <person name="Wilson R.K."/>
        </authorList>
    </citation>
    <scope>NUCLEOTIDE SEQUENCE [LARGE SCALE GENOMIC DNA]</scope>
    <source>
        <strain evidence="10">GED7749B</strain>
    </source>
</reference>
<feature type="transmembrane region" description="Helical" evidence="8">
    <location>
        <begin position="312"/>
        <end position="329"/>
    </location>
</feature>
<dbReference type="InterPro" id="IPR026030">
    <property type="entry name" value="Pur-cyt_permease_Fcy2/21/22"/>
</dbReference>
<name>A0A133KGU2_HEYCO</name>
<protein>
    <submittedName>
        <fullName evidence="9">Putative hydroxymethylpyrimidine transporter CytX</fullName>
    </submittedName>
</protein>